<sequence>MKMEKKYVLCEECRKEVEFILTETSMNGRIKNEEIHFLGKEARCPECGSLLYIPEINDFNLKTLYDEYRRRKGIVSLEVIRAIPEKYAIGKRPLSLLLGWGEQTFTRYYDGDLPTKQYSEILSKIYENPIYYAELLQAGKENLKTTAAYEKSKKAVDALILEADEPISKIEAVVRTILNQCGDITPLTLQKALYYIQGFYYAFHNEFLFSENCEAWIHGPVYRDIYNRYRTYHFDPIIPCAPLVSPAMTEVEAAVINCVVQYFCCYGGKTLEQFTHQEDPWLNARKDLPKLTSARRIIPKESIGDYFMRLKEKYNMEKPEDIRFYAEDRFLTIMK</sequence>
<organism evidence="2 3">
    <name type="scientific">Holdemania filiformis DSM 12042</name>
    <dbReference type="NCBI Taxonomy" id="545696"/>
    <lineage>
        <taxon>Bacteria</taxon>
        <taxon>Bacillati</taxon>
        <taxon>Bacillota</taxon>
        <taxon>Erysipelotrichia</taxon>
        <taxon>Erysipelotrichales</taxon>
        <taxon>Erysipelotrichaceae</taxon>
        <taxon>Holdemania</taxon>
    </lineage>
</organism>
<dbReference type="InterPro" id="IPR025272">
    <property type="entry name" value="SocA_Panacea"/>
</dbReference>
<dbReference type="EMBL" id="ACCF01000084">
    <property type="protein sequence ID" value="EEF68335.1"/>
    <property type="molecule type" value="Genomic_DNA"/>
</dbReference>
<reference evidence="2 3" key="1">
    <citation type="submission" date="2008-12" db="EMBL/GenBank/DDBJ databases">
        <authorList>
            <person name="Fulton L."/>
            <person name="Clifton S."/>
            <person name="Fulton B."/>
            <person name="Xu J."/>
            <person name="Minx P."/>
            <person name="Pepin K.H."/>
            <person name="Johnson M."/>
            <person name="Bhonagiri V."/>
            <person name="Nash W.E."/>
            <person name="Mardis E.R."/>
            <person name="Wilson R.K."/>
        </authorList>
    </citation>
    <scope>NUCLEOTIDE SEQUENCE [LARGE SCALE GENOMIC DNA]</scope>
    <source>
        <strain evidence="2 3">DSM 12042</strain>
    </source>
</reference>
<feature type="domain" description="Antitoxin SocA-like Panacea" evidence="1">
    <location>
        <begin position="189"/>
        <end position="281"/>
    </location>
</feature>
<comment type="caution">
    <text evidence="2">The sequence shown here is derived from an EMBL/GenBank/DDBJ whole genome shotgun (WGS) entry which is preliminary data.</text>
</comment>
<evidence type="ECO:0000313" key="2">
    <source>
        <dbReference type="EMBL" id="EEF68335.1"/>
    </source>
</evidence>
<accession>B9Y6R5</accession>
<gene>
    <name evidence="2" type="ORF">HOLDEFILI_01508</name>
</gene>
<dbReference type="AlphaFoldDB" id="B9Y6R5"/>
<evidence type="ECO:0000313" key="3">
    <source>
        <dbReference type="Proteomes" id="UP000005950"/>
    </source>
</evidence>
<reference evidence="2 3" key="2">
    <citation type="submission" date="2009-02" db="EMBL/GenBank/DDBJ databases">
        <title>Draft genome sequence of Holdemania filiformis DSM 12042.</title>
        <authorList>
            <person name="Sudarsanam P."/>
            <person name="Ley R."/>
            <person name="Guruge J."/>
            <person name="Turnbaugh P.J."/>
            <person name="Mahowald M."/>
            <person name="Liep D."/>
            <person name="Gordon J."/>
        </authorList>
    </citation>
    <scope>NUCLEOTIDE SEQUENCE [LARGE SCALE GENOMIC DNA]</scope>
    <source>
        <strain evidence="2 3">DSM 12042</strain>
    </source>
</reference>
<evidence type="ECO:0000259" key="1">
    <source>
        <dbReference type="Pfam" id="PF13274"/>
    </source>
</evidence>
<proteinExistence type="predicted"/>
<protein>
    <submittedName>
        <fullName evidence="2">Toxin-antitoxin system, antitoxin component, Xre family</fullName>
    </submittedName>
</protein>
<dbReference type="Proteomes" id="UP000005950">
    <property type="component" value="Unassembled WGS sequence"/>
</dbReference>
<name>B9Y6R5_9FIRM</name>
<dbReference type="HOGENOM" id="CLU_069064_1_0_9"/>
<dbReference type="Pfam" id="PF13274">
    <property type="entry name" value="SocA_Panacea"/>
    <property type="match status" value="1"/>
</dbReference>
<dbReference type="STRING" id="545696.HOLDEFILI_01508"/>
<dbReference type="eggNOG" id="COG3600">
    <property type="taxonomic scope" value="Bacteria"/>
</dbReference>